<accession>A0ABS5PLD6</accession>
<dbReference type="InterPro" id="IPR009078">
    <property type="entry name" value="Ferritin-like_SF"/>
</dbReference>
<dbReference type="Proteomes" id="UP000746471">
    <property type="component" value="Unassembled WGS sequence"/>
</dbReference>
<evidence type="ECO:0000313" key="3">
    <source>
        <dbReference type="Proteomes" id="UP000746471"/>
    </source>
</evidence>
<dbReference type="InterPro" id="IPR003251">
    <property type="entry name" value="Rr_diiron-bd_dom"/>
</dbReference>
<evidence type="ECO:0000313" key="2">
    <source>
        <dbReference type="EMBL" id="MBS7525732.1"/>
    </source>
</evidence>
<dbReference type="PANTHER" id="PTHR33531:SF7">
    <property type="entry name" value="HYPOTHETICAL MEMBRANE PROTEIN, CONSERVED"/>
    <property type="match status" value="1"/>
</dbReference>
<name>A0ABS5PLD6_9FIRM</name>
<dbReference type="EMBL" id="JAHBCL010000004">
    <property type="protein sequence ID" value="MBS7525732.1"/>
    <property type="molecule type" value="Genomic_DNA"/>
</dbReference>
<keyword evidence="3" id="KW-1185">Reference proteome</keyword>
<dbReference type="Gene3D" id="1.20.1260.10">
    <property type="match status" value="1"/>
</dbReference>
<evidence type="ECO:0000259" key="1">
    <source>
        <dbReference type="Pfam" id="PF02915"/>
    </source>
</evidence>
<dbReference type="CDD" id="cd01045">
    <property type="entry name" value="Ferritin_like_AB"/>
    <property type="match status" value="1"/>
</dbReference>
<comment type="caution">
    <text evidence="2">The sequence shown here is derived from an EMBL/GenBank/DDBJ whole genome shotgun (WGS) entry which is preliminary data.</text>
</comment>
<protein>
    <submittedName>
        <fullName evidence="2">Ferritin family protein</fullName>
    </submittedName>
</protein>
<dbReference type="RefSeq" id="WP_213235516.1">
    <property type="nucleotide sequence ID" value="NZ_JAHBCL010000004.1"/>
</dbReference>
<dbReference type="SUPFAM" id="SSF47240">
    <property type="entry name" value="Ferritin-like"/>
    <property type="match status" value="1"/>
</dbReference>
<sequence length="163" mass="19349">MELNDILIFKKAILNEVEGYEFYKIAAHNAEDDMAKRLFNEMANEEKDHLEWLRDVFQKLGGDNNDQFQLSLMETPASPNIFTWDNVSVKNPSLAVSIFGMAMTFERESIVLYQEAMKESEDENAKRVFEILFKWEKGHLEKFSRAYERYSEDWWATQNFHPF</sequence>
<reference evidence="2 3" key="1">
    <citation type="submission" date="2021-05" db="EMBL/GenBank/DDBJ databases">
        <title>Fusibacter ferrireducens sp. nov., an anaerobic, sulfur- and Fe-reducing bacterium isolated from the mangrove sediment.</title>
        <authorList>
            <person name="Qiu D."/>
        </authorList>
    </citation>
    <scope>NUCLEOTIDE SEQUENCE [LARGE SCALE GENOMIC DNA]</scope>
    <source>
        <strain evidence="2 3">DSM 12116</strain>
    </source>
</reference>
<dbReference type="InterPro" id="IPR012347">
    <property type="entry name" value="Ferritin-like"/>
</dbReference>
<proteinExistence type="predicted"/>
<organism evidence="2 3">
    <name type="scientific">Fusibacter paucivorans</name>
    <dbReference type="NCBI Taxonomy" id="76009"/>
    <lineage>
        <taxon>Bacteria</taxon>
        <taxon>Bacillati</taxon>
        <taxon>Bacillota</taxon>
        <taxon>Clostridia</taxon>
        <taxon>Eubacteriales</taxon>
        <taxon>Eubacteriales Family XII. Incertae Sedis</taxon>
        <taxon>Fusibacter</taxon>
    </lineage>
</organism>
<dbReference type="PANTHER" id="PTHR33531">
    <property type="entry name" value="RUBRERYTHRIN SUBFAMILY"/>
    <property type="match status" value="1"/>
</dbReference>
<gene>
    <name evidence="2" type="ORF">KHM83_03470</name>
</gene>
<feature type="domain" description="Rubrerythrin diiron-binding" evidence="1">
    <location>
        <begin position="9"/>
        <end position="147"/>
    </location>
</feature>
<dbReference type="Pfam" id="PF02915">
    <property type="entry name" value="Rubrerythrin"/>
    <property type="match status" value="1"/>
</dbReference>